<accession>A0AAW0UJ32</accession>
<organism evidence="10 11">
    <name type="scientific">Scylla paramamosain</name>
    <name type="common">Mud crab</name>
    <dbReference type="NCBI Taxonomy" id="85552"/>
    <lineage>
        <taxon>Eukaryota</taxon>
        <taxon>Metazoa</taxon>
        <taxon>Ecdysozoa</taxon>
        <taxon>Arthropoda</taxon>
        <taxon>Crustacea</taxon>
        <taxon>Multicrustacea</taxon>
        <taxon>Malacostraca</taxon>
        <taxon>Eumalacostraca</taxon>
        <taxon>Eucarida</taxon>
        <taxon>Decapoda</taxon>
        <taxon>Pleocyemata</taxon>
        <taxon>Brachyura</taxon>
        <taxon>Eubrachyura</taxon>
        <taxon>Portunoidea</taxon>
        <taxon>Portunidae</taxon>
        <taxon>Portuninae</taxon>
        <taxon>Scylla</taxon>
    </lineage>
</organism>
<dbReference type="SUPFAM" id="SSF161070">
    <property type="entry name" value="SNF-like"/>
    <property type="match status" value="1"/>
</dbReference>
<dbReference type="PROSITE" id="PS50267">
    <property type="entry name" value="NA_NEUROTRAN_SYMP_3"/>
    <property type="match status" value="1"/>
</dbReference>
<keyword evidence="11" id="KW-1185">Reference proteome</keyword>
<dbReference type="Pfam" id="PF00209">
    <property type="entry name" value="SNF"/>
    <property type="match status" value="1"/>
</dbReference>
<proteinExistence type="inferred from homology"/>
<gene>
    <name evidence="10" type="ORF">O3P69_003368</name>
</gene>
<keyword evidence="5" id="KW-0769">Symport</keyword>
<evidence type="ECO:0000256" key="1">
    <source>
        <dbReference type="ARBA" id="ARBA00004141"/>
    </source>
</evidence>
<evidence type="ECO:0000313" key="11">
    <source>
        <dbReference type="Proteomes" id="UP001487740"/>
    </source>
</evidence>
<dbReference type="Proteomes" id="UP001487740">
    <property type="component" value="Unassembled WGS sequence"/>
</dbReference>
<dbReference type="InterPro" id="IPR000175">
    <property type="entry name" value="Na/ntran_symport"/>
</dbReference>
<dbReference type="EMBL" id="JARAKH010000011">
    <property type="protein sequence ID" value="KAK8399198.1"/>
    <property type="molecule type" value="Genomic_DNA"/>
</dbReference>
<reference evidence="10 11" key="1">
    <citation type="submission" date="2023-03" db="EMBL/GenBank/DDBJ databases">
        <title>High-quality genome of Scylla paramamosain provides insights in environmental adaptation.</title>
        <authorList>
            <person name="Zhang L."/>
        </authorList>
    </citation>
    <scope>NUCLEOTIDE SEQUENCE [LARGE SCALE GENOMIC DNA]</scope>
    <source>
        <strain evidence="10">LZ_2023a</strain>
        <tissue evidence="10">Muscle</tissue>
    </source>
</reference>
<dbReference type="PANTHER" id="PTHR11616">
    <property type="entry name" value="SODIUM/CHLORIDE DEPENDENT TRANSPORTER"/>
    <property type="match status" value="1"/>
</dbReference>
<feature type="compositionally biased region" description="Polar residues" evidence="9">
    <location>
        <begin position="74"/>
        <end position="84"/>
    </location>
</feature>
<dbReference type="GO" id="GO:0005886">
    <property type="term" value="C:plasma membrane"/>
    <property type="evidence" value="ECO:0007669"/>
    <property type="project" value="TreeGrafter"/>
</dbReference>
<feature type="binding site" evidence="8">
    <location>
        <position position="49"/>
    </location>
    <ligand>
        <name>Na(+)</name>
        <dbReference type="ChEBI" id="CHEBI:29101"/>
        <label>2</label>
    </ligand>
</feature>
<keyword evidence="6" id="KW-1133">Transmembrane helix</keyword>
<evidence type="ECO:0000256" key="7">
    <source>
        <dbReference type="ARBA" id="ARBA00023136"/>
    </source>
</evidence>
<evidence type="ECO:0000313" key="10">
    <source>
        <dbReference type="EMBL" id="KAK8399198.1"/>
    </source>
</evidence>
<keyword evidence="8" id="KW-0915">Sodium</keyword>
<comment type="caution">
    <text evidence="10">The sequence shown here is derived from an EMBL/GenBank/DDBJ whole genome shotgun (WGS) entry which is preliminary data.</text>
</comment>
<dbReference type="GO" id="GO:0046872">
    <property type="term" value="F:metal ion binding"/>
    <property type="evidence" value="ECO:0007669"/>
    <property type="project" value="UniProtKB-KW"/>
</dbReference>
<evidence type="ECO:0000256" key="2">
    <source>
        <dbReference type="ARBA" id="ARBA00006459"/>
    </source>
</evidence>
<evidence type="ECO:0000256" key="5">
    <source>
        <dbReference type="ARBA" id="ARBA00022847"/>
    </source>
</evidence>
<feature type="binding site" evidence="8">
    <location>
        <position position="47"/>
    </location>
    <ligand>
        <name>Na(+)</name>
        <dbReference type="ChEBI" id="CHEBI:29101"/>
        <label>1</label>
    </ligand>
</feature>
<dbReference type="InterPro" id="IPR037272">
    <property type="entry name" value="SNS_sf"/>
</dbReference>
<protein>
    <recommendedName>
        <fullName evidence="12">Transporter</fullName>
    </recommendedName>
</protein>
<dbReference type="GO" id="GO:0035725">
    <property type="term" value="P:sodium ion transmembrane transport"/>
    <property type="evidence" value="ECO:0007669"/>
    <property type="project" value="TreeGrafter"/>
</dbReference>
<evidence type="ECO:0008006" key="12">
    <source>
        <dbReference type="Google" id="ProtNLM"/>
    </source>
</evidence>
<feature type="region of interest" description="Disordered" evidence="9">
    <location>
        <begin position="68"/>
        <end position="103"/>
    </location>
</feature>
<evidence type="ECO:0000256" key="9">
    <source>
        <dbReference type="SAM" id="MobiDB-lite"/>
    </source>
</evidence>
<comment type="subcellular location">
    <subcellularLocation>
        <location evidence="1">Membrane</location>
        <topology evidence="1">Multi-pass membrane protein</topology>
    </subcellularLocation>
</comment>
<feature type="binding site" evidence="8">
    <location>
        <position position="54"/>
    </location>
    <ligand>
        <name>Na(+)</name>
        <dbReference type="ChEBI" id="CHEBI:29101"/>
        <label>1</label>
    </ligand>
</feature>
<dbReference type="AlphaFoldDB" id="A0AAW0UJ32"/>
<keyword evidence="7" id="KW-0472">Membrane</keyword>
<evidence type="ECO:0000256" key="8">
    <source>
        <dbReference type="PIRSR" id="PIRSR600175-1"/>
    </source>
</evidence>
<comment type="similarity">
    <text evidence="2">Belongs to the sodium:neurotransmitter symporter (SNF) (TC 2.A.22) family.</text>
</comment>
<sequence length="103" mass="11841">MEKNRQMDKITIPSFSEEKKIMMKQDKDEEERGMWGNQREFFLSCLGYAIGFGNVWRFPYLAYKNGGGKDYEPSQRQTPHQLPTASPPPYLPTSCLSHPAHGS</sequence>
<evidence type="ECO:0000256" key="4">
    <source>
        <dbReference type="ARBA" id="ARBA00022692"/>
    </source>
</evidence>
<name>A0AAW0UJ32_SCYPA</name>
<dbReference type="PANTHER" id="PTHR11616:SF240">
    <property type="entry name" value="BLOATED TUBULES, ISOFORM B-RELATED"/>
    <property type="match status" value="1"/>
</dbReference>
<evidence type="ECO:0000256" key="6">
    <source>
        <dbReference type="ARBA" id="ARBA00022989"/>
    </source>
</evidence>
<keyword evidence="8" id="KW-0479">Metal-binding</keyword>
<keyword evidence="3" id="KW-0813">Transport</keyword>
<keyword evidence="4" id="KW-0812">Transmembrane</keyword>
<dbReference type="GO" id="GO:0015293">
    <property type="term" value="F:symporter activity"/>
    <property type="evidence" value="ECO:0007669"/>
    <property type="project" value="UniProtKB-KW"/>
</dbReference>
<evidence type="ECO:0000256" key="3">
    <source>
        <dbReference type="ARBA" id="ARBA00022448"/>
    </source>
</evidence>